<dbReference type="Proteomes" id="UP001060085">
    <property type="component" value="Linkage Group LG04"/>
</dbReference>
<name>A0ACC0BAW5_CATRO</name>
<accession>A0ACC0BAW5</accession>
<proteinExistence type="predicted"/>
<organism evidence="1 2">
    <name type="scientific">Catharanthus roseus</name>
    <name type="common">Madagascar periwinkle</name>
    <name type="synonym">Vinca rosea</name>
    <dbReference type="NCBI Taxonomy" id="4058"/>
    <lineage>
        <taxon>Eukaryota</taxon>
        <taxon>Viridiplantae</taxon>
        <taxon>Streptophyta</taxon>
        <taxon>Embryophyta</taxon>
        <taxon>Tracheophyta</taxon>
        <taxon>Spermatophyta</taxon>
        <taxon>Magnoliopsida</taxon>
        <taxon>eudicotyledons</taxon>
        <taxon>Gunneridae</taxon>
        <taxon>Pentapetalae</taxon>
        <taxon>asterids</taxon>
        <taxon>lamiids</taxon>
        <taxon>Gentianales</taxon>
        <taxon>Apocynaceae</taxon>
        <taxon>Rauvolfioideae</taxon>
        <taxon>Vinceae</taxon>
        <taxon>Catharanthinae</taxon>
        <taxon>Catharanthus</taxon>
    </lineage>
</organism>
<evidence type="ECO:0000313" key="1">
    <source>
        <dbReference type="EMBL" id="KAI5669794.1"/>
    </source>
</evidence>
<sequence>MSSERALEEAEVPLLENSKTKNIEEDELDQTLSQRVRIESKKLWHIVGPAIFSRLASYSMFVVSQAFAGHIGDLELAAMAISSSVIVGFDFGLLLGMASALETLCGQAFGAKRYYMLGIYLQRSFIVLFLCCILTLPIYLFATPILKLVGQPDDISELSGIVSICFIPLHFSFAFQFPLQRFLQSQLKNNVIALVNIGTLVVHIFLSWLFVVKLDLGLVGAVITLNFSWWLIVIGLFTYTICGGCPLTWSGFSLEAFSGLWEFVKLSASSGVMLCLENWYYRILIVMTGNLENAEIAVDALSICMNINGWELMIPLAFFAGTGVRVANELGAGRGKAAKFATVVSVTQSIVIGLFFWVLIMLFHNQIALVWTISEPVLEAVHRLSILLAFTVLLNSVQPILSGVAVGSGWQSYVAYINLGCYYLLGVPLGFIMGWAFKLGVMGIWAGMIFGGTAIQTLILIIITIRCDWEKEAEKASMRVEKWSNNRHTTS</sequence>
<protein>
    <submittedName>
        <fullName evidence="1">Uncharacterized protein</fullName>
    </submittedName>
</protein>
<evidence type="ECO:0000313" key="2">
    <source>
        <dbReference type="Proteomes" id="UP001060085"/>
    </source>
</evidence>
<gene>
    <name evidence="1" type="ORF">M9H77_19647</name>
</gene>
<comment type="caution">
    <text evidence="1">The sequence shown here is derived from an EMBL/GenBank/DDBJ whole genome shotgun (WGS) entry which is preliminary data.</text>
</comment>
<keyword evidence="2" id="KW-1185">Reference proteome</keyword>
<reference evidence="2" key="1">
    <citation type="journal article" date="2023" name="Nat. Plants">
        <title>Single-cell RNA sequencing provides a high-resolution roadmap for understanding the multicellular compartmentation of specialized metabolism.</title>
        <authorList>
            <person name="Sun S."/>
            <person name="Shen X."/>
            <person name="Li Y."/>
            <person name="Li Y."/>
            <person name="Wang S."/>
            <person name="Li R."/>
            <person name="Zhang H."/>
            <person name="Shen G."/>
            <person name="Guo B."/>
            <person name="Wei J."/>
            <person name="Xu J."/>
            <person name="St-Pierre B."/>
            <person name="Chen S."/>
            <person name="Sun C."/>
        </authorList>
    </citation>
    <scope>NUCLEOTIDE SEQUENCE [LARGE SCALE GENOMIC DNA]</scope>
</reference>
<dbReference type="EMBL" id="CM044704">
    <property type="protein sequence ID" value="KAI5669794.1"/>
    <property type="molecule type" value="Genomic_DNA"/>
</dbReference>